<evidence type="ECO:0000256" key="5">
    <source>
        <dbReference type="SAM" id="MobiDB-lite"/>
    </source>
</evidence>
<dbReference type="GO" id="GO:0005730">
    <property type="term" value="C:nucleolus"/>
    <property type="evidence" value="ECO:0007669"/>
    <property type="project" value="TreeGrafter"/>
</dbReference>
<dbReference type="GO" id="GO:0000472">
    <property type="term" value="P:endonucleolytic cleavage to generate mature 5'-end of SSU-rRNA from (SSU-rRNA, 5.8S rRNA, LSU-rRNA)"/>
    <property type="evidence" value="ECO:0007669"/>
    <property type="project" value="TreeGrafter"/>
</dbReference>
<dbReference type="Proteomes" id="UP000824469">
    <property type="component" value="Unassembled WGS sequence"/>
</dbReference>
<reference evidence="7 8" key="1">
    <citation type="journal article" date="2021" name="Nat. Plants">
        <title>The Taxus genome provides insights into paclitaxel biosynthesis.</title>
        <authorList>
            <person name="Xiong X."/>
            <person name="Gou J."/>
            <person name="Liao Q."/>
            <person name="Li Y."/>
            <person name="Zhou Q."/>
            <person name="Bi G."/>
            <person name="Li C."/>
            <person name="Du R."/>
            <person name="Wang X."/>
            <person name="Sun T."/>
            <person name="Guo L."/>
            <person name="Liang H."/>
            <person name="Lu P."/>
            <person name="Wu Y."/>
            <person name="Zhang Z."/>
            <person name="Ro D.K."/>
            <person name="Shang Y."/>
            <person name="Huang S."/>
            <person name="Yan J."/>
        </authorList>
    </citation>
    <scope>NUCLEOTIDE SEQUENCE [LARGE SCALE GENOMIC DNA]</scope>
    <source>
        <strain evidence="7">Ta-2019</strain>
    </source>
</reference>
<dbReference type="AlphaFoldDB" id="A0AA38GVJ8"/>
<feature type="domain" description="PUM-HD" evidence="6">
    <location>
        <begin position="69"/>
        <end position="466"/>
    </location>
</feature>
<keyword evidence="2" id="KW-0810">Translation regulation</keyword>
<evidence type="ECO:0000313" key="7">
    <source>
        <dbReference type="EMBL" id="KAH9329156.1"/>
    </source>
</evidence>
<dbReference type="SMART" id="SM00025">
    <property type="entry name" value="Pumilio"/>
    <property type="match status" value="7"/>
</dbReference>
<dbReference type="InterPro" id="IPR011989">
    <property type="entry name" value="ARM-like"/>
</dbReference>
<dbReference type="GO" id="GO:0003723">
    <property type="term" value="F:RNA binding"/>
    <property type="evidence" value="ECO:0007669"/>
    <property type="project" value="InterPro"/>
</dbReference>
<organism evidence="7 8">
    <name type="scientific">Taxus chinensis</name>
    <name type="common">Chinese yew</name>
    <name type="synonym">Taxus wallichiana var. chinensis</name>
    <dbReference type="NCBI Taxonomy" id="29808"/>
    <lineage>
        <taxon>Eukaryota</taxon>
        <taxon>Viridiplantae</taxon>
        <taxon>Streptophyta</taxon>
        <taxon>Embryophyta</taxon>
        <taxon>Tracheophyta</taxon>
        <taxon>Spermatophyta</taxon>
        <taxon>Pinopsida</taxon>
        <taxon>Pinidae</taxon>
        <taxon>Conifers II</taxon>
        <taxon>Cupressales</taxon>
        <taxon>Taxaceae</taxon>
        <taxon>Taxus</taxon>
    </lineage>
</organism>
<evidence type="ECO:0000259" key="6">
    <source>
        <dbReference type="PROSITE" id="PS50303"/>
    </source>
</evidence>
<evidence type="ECO:0000256" key="3">
    <source>
        <dbReference type="ARBA" id="ARBA00023242"/>
    </source>
</evidence>
<feature type="repeat" description="Pumilio" evidence="4">
    <location>
        <begin position="399"/>
        <end position="440"/>
    </location>
</feature>
<dbReference type="GO" id="GO:0030686">
    <property type="term" value="C:90S preribosome"/>
    <property type="evidence" value="ECO:0007669"/>
    <property type="project" value="TreeGrafter"/>
</dbReference>
<dbReference type="GO" id="GO:0006417">
    <property type="term" value="P:regulation of translation"/>
    <property type="evidence" value="ECO:0007669"/>
    <property type="project" value="UniProtKB-KW"/>
</dbReference>
<dbReference type="InterPro" id="IPR016024">
    <property type="entry name" value="ARM-type_fold"/>
</dbReference>
<keyword evidence="1" id="KW-0677">Repeat</keyword>
<protein>
    <recommendedName>
        <fullName evidence="6">PUM-HD domain-containing protein</fullName>
    </recommendedName>
</protein>
<evidence type="ECO:0000256" key="1">
    <source>
        <dbReference type="ARBA" id="ARBA00022737"/>
    </source>
</evidence>
<dbReference type="PANTHER" id="PTHR13102:SF0">
    <property type="entry name" value="NUCLEOLAR PROTEIN 9"/>
    <property type="match status" value="1"/>
</dbReference>
<evidence type="ECO:0000256" key="4">
    <source>
        <dbReference type="PROSITE-ProRule" id="PRU00317"/>
    </source>
</evidence>
<feature type="compositionally biased region" description="Low complexity" evidence="5">
    <location>
        <begin position="654"/>
        <end position="667"/>
    </location>
</feature>
<keyword evidence="3" id="KW-0539">Nucleus</keyword>
<proteinExistence type="predicted"/>
<dbReference type="OMA" id="HHLVRNF"/>
<dbReference type="SUPFAM" id="SSF48371">
    <property type="entry name" value="ARM repeat"/>
    <property type="match status" value="2"/>
</dbReference>
<feature type="region of interest" description="Disordered" evidence="5">
    <location>
        <begin position="842"/>
        <end position="866"/>
    </location>
</feature>
<dbReference type="InterPro" id="IPR040000">
    <property type="entry name" value="NOP9"/>
</dbReference>
<keyword evidence="8" id="KW-1185">Reference proteome</keyword>
<dbReference type="GO" id="GO:0000447">
    <property type="term" value="P:endonucleolytic cleavage in ITS1 to separate SSU-rRNA from 5.8S rRNA and LSU-rRNA from tricistronic rRNA transcript (SSU-rRNA, 5.8S rRNA, LSU-rRNA)"/>
    <property type="evidence" value="ECO:0007669"/>
    <property type="project" value="TreeGrafter"/>
</dbReference>
<evidence type="ECO:0000313" key="8">
    <source>
        <dbReference type="Proteomes" id="UP000824469"/>
    </source>
</evidence>
<name>A0AA38GVJ8_TAXCH</name>
<dbReference type="EMBL" id="JAHRHJ020000001">
    <property type="protein sequence ID" value="KAH9329156.1"/>
    <property type="molecule type" value="Genomic_DNA"/>
</dbReference>
<feature type="region of interest" description="Disordered" evidence="5">
    <location>
        <begin position="747"/>
        <end position="778"/>
    </location>
</feature>
<accession>A0AA38GVJ8</accession>
<dbReference type="PANTHER" id="PTHR13102">
    <property type="entry name" value="NUCLEOLAR PROTEIN 9"/>
    <property type="match status" value="1"/>
</dbReference>
<dbReference type="Gene3D" id="1.25.10.10">
    <property type="entry name" value="Leucine-rich Repeat Variant"/>
    <property type="match status" value="2"/>
</dbReference>
<gene>
    <name evidence="7" type="ORF">KI387_001264</name>
</gene>
<dbReference type="GO" id="GO:0000056">
    <property type="term" value="P:ribosomal small subunit export from nucleus"/>
    <property type="evidence" value="ECO:0007669"/>
    <property type="project" value="TreeGrafter"/>
</dbReference>
<feature type="compositionally biased region" description="Basic and acidic residues" evidence="5">
    <location>
        <begin position="707"/>
        <end position="716"/>
    </location>
</feature>
<comment type="caution">
    <text evidence="7">The sequence shown here is derived from an EMBL/GenBank/DDBJ whole genome shotgun (WGS) entry which is preliminary data.</text>
</comment>
<dbReference type="PROSITE" id="PS50303">
    <property type="entry name" value="PUM_HD"/>
    <property type="match status" value="1"/>
</dbReference>
<dbReference type="PROSITE" id="PS50302">
    <property type="entry name" value="PUM"/>
    <property type="match status" value="1"/>
</dbReference>
<dbReference type="GO" id="GO:0000480">
    <property type="term" value="P:endonucleolytic cleavage in 5'-ETS of tricistronic rRNA transcript (SSU-rRNA, 5.8S rRNA, LSU-rRNA)"/>
    <property type="evidence" value="ECO:0007669"/>
    <property type="project" value="TreeGrafter"/>
</dbReference>
<feature type="region of interest" description="Disordered" evidence="5">
    <location>
        <begin position="1"/>
        <end position="103"/>
    </location>
</feature>
<dbReference type="InterPro" id="IPR033133">
    <property type="entry name" value="PUM-HD"/>
</dbReference>
<dbReference type="GO" id="GO:0030688">
    <property type="term" value="C:preribosome, small subunit precursor"/>
    <property type="evidence" value="ECO:0007669"/>
    <property type="project" value="TreeGrafter"/>
</dbReference>
<dbReference type="Pfam" id="PF22493">
    <property type="entry name" value="PUF_NOP9"/>
    <property type="match status" value="1"/>
</dbReference>
<dbReference type="InterPro" id="IPR001313">
    <property type="entry name" value="Pumilio_RNA-bd_rpt"/>
</dbReference>
<evidence type="ECO:0000256" key="2">
    <source>
        <dbReference type="ARBA" id="ARBA00022845"/>
    </source>
</evidence>
<feature type="region of interest" description="Disordered" evidence="5">
    <location>
        <begin position="651"/>
        <end position="717"/>
    </location>
</feature>
<sequence>MACLGSKTRIKSIDPAKRRKCRRTPSVKPISAPTMNTHRSKNSSDSKQHRTRGAHKFNDKKKHGDSPAGGSGGMSSYGTAWQKQQHRGAENMPASEKSFPRKNLDPETAQYYTEISTLLEKSTTDTEERAILCSNALDESQGKELQLVCDKVLSILFENLILICERDQLCQFLSRCIKVFPSISIDQSGSHVAEAALKSLALALQDCDAKGESHAVIEDVLTKICQEVAENVINIMCNQYGSHVLRSLLCLCNGTLLESLDKFHTKNPISTLVSRLGGFSSELPTKQPNQEPLQAFPNLLTFTVSKILEHSRDSISVIRADTFGSLVFQTILRLLKGDNEAVVKVITALLGCGEKNILKEGKMLEDASGQNVLDLMMNPASSHLMEVILEVAPSCLFMEILNRFFRHSLFEIATHKSGNFVVQSLISSSRDEGQVNMIWGELASKFPELLKERKSGVVASLIAACHRFHTHERECCRALAHAVNFDCASPNCIVPRILHLENFSCNGRGSDWQWPSGSKMSVLGCLMLQNIFSYPNDFIQQFCSSFASMEIDHILEAAKDPGGSRVIEAFLSSKAPLKHKIRVISKFRGHFGELAQQHSSSFTVSKCFLAADVALKEAIASELSLVQAELSRLKHGPHLLKVCDITRYSKGPKQWRSSQSSKQSTRQAFTEAFGSEGEARQEDDTALMSFDSEVTEIPKKAKNKRNRGLDNARSEMDSTYLNEQGASKLEHSMAKLGFDMHKRAKMNDANGKSGYEKKLDNPSVKMGSTKMPSLEGDLMENTGKDDIEEIFCKKVKTNKSNKGRKVNEVQTNLVNIAPYQASIDPSLNNVFNILEKGSKKKRRAHIISPSTSSAKKQKQGKQMVYM</sequence>
<feature type="compositionally biased region" description="Basic residues" evidence="5">
    <location>
        <begin position="49"/>
        <end position="63"/>
    </location>
</feature>